<evidence type="ECO:0000256" key="9">
    <source>
        <dbReference type="ARBA" id="ARBA00022723"/>
    </source>
</evidence>
<dbReference type="InterPro" id="IPR005475">
    <property type="entry name" value="Transketolase-like_Pyr-bd"/>
</dbReference>
<feature type="binding site" evidence="16">
    <location>
        <position position="461"/>
    </location>
    <ligand>
        <name>substrate</name>
    </ligand>
</feature>
<evidence type="ECO:0000256" key="10">
    <source>
        <dbReference type="ARBA" id="ARBA00022837"/>
    </source>
</evidence>
<dbReference type="PANTHER" id="PTHR43522">
    <property type="entry name" value="TRANSKETOLASE"/>
    <property type="match status" value="1"/>
</dbReference>
<feature type="site" description="Important for catalytic activity" evidence="19">
    <location>
        <position position="262"/>
    </location>
</feature>
<evidence type="ECO:0000313" key="23">
    <source>
        <dbReference type="Proteomes" id="UP000440713"/>
    </source>
</evidence>
<comment type="catalytic activity">
    <reaction evidence="13 20">
        <text>D-sedoheptulose 7-phosphate + D-glyceraldehyde 3-phosphate = aldehydo-D-ribose 5-phosphate + D-xylulose 5-phosphate</text>
        <dbReference type="Rhea" id="RHEA:10508"/>
        <dbReference type="ChEBI" id="CHEBI:57483"/>
        <dbReference type="ChEBI" id="CHEBI:57737"/>
        <dbReference type="ChEBI" id="CHEBI:58273"/>
        <dbReference type="ChEBI" id="CHEBI:59776"/>
        <dbReference type="EC" id="2.2.1.1"/>
    </reaction>
</comment>
<feature type="site" description="Important for catalytic activity" evidence="19">
    <location>
        <position position="26"/>
    </location>
</feature>
<gene>
    <name evidence="22" type="primary">tkt</name>
    <name evidence="22" type="ORF">FYJ71_06450</name>
</gene>
<dbReference type="SUPFAM" id="SSF52922">
    <property type="entry name" value="TK C-terminal domain-like"/>
    <property type="match status" value="1"/>
</dbReference>
<dbReference type="RefSeq" id="WP_154537984.1">
    <property type="nucleotide sequence ID" value="NZ_JAQYHJ010000029.1"/>
</dbReference>
<dbReference type="Pfam" id="PF22613">
    <property type="entry name" value="Transketolase_C_1"/>
    <property type="match status" value="1"/>
</dbReference>
<evidence type="ECO:0000256" key="6">
    <source>
        <dbReference type="ARBA" id="ARBA00011738"/>
    </source>
</evidence>
<dbReference type="NCBIfam" id="TIGR00232">
    <property type="entry name" value="tktlase_bact"/>
    <property type="match status" value="1"/>
</dbReference>
<dbReference type="GO" id="GO:0006098">
    <property type="term" value="P:pentose-phosphate shunt"/>
    <property type="evidence" value="ECO:0007669"/>
    <property type="project" value="TreeGrafter"/>
</dbReference>
<proteinExistence type="inferred from homology"/>
<dbReference type="InterPro" id="IPR033247">
    <property type="entry name" value="Transketolase_fam"/>
</dbReference>
<dbReference type="CDD" id="cd02012">
    <property type="entry name" value="TPP_TK"/>
    <property type="match status" value="1"/>
</dbReference>
<keyword evidence="8 20" id="KW-0808">Transferase</keyword>
<evidence type="ECO:0000256" key="7">
    <source>
        <dbReference type="ARBA" id="ARBA00013152"/>
    </source>
</evidence>
<feature type="binding site" evidence="16">
    <location>
        <position position="26"/>
    </location>
    <ligand>
        <name>substrate</name>
    </ligand>
</feature>
<feature type="binding site" evidence="16">
    <location>
        <position position="384"/>
    </location>
    <ligand>
        <name>substrate</name>
    </ligand>
</feature>
<feature type="binding site" evidence="17">
    <location>
        <position position="66"/>
    </location>
    <ligand>
        <name>thiamine diphosphate</name>
        <dbReference type="ChEBI" id="CHEBI:58937"/>
    </ligand>
</feature>
<comment type="cofactor">
    <cofactor evidence="2">
        <name>Mn(2+)</name>
        <dbReference type="ChEBI" id="CHEBI:29035"/>
    </cofactor>
</comment>
<accession>A0A6N7XE30</accession>
<evidence type="ECO:0000256" key="14">
    <source>
        <dbReference type="NCBIfam" id="TIGR00232"/>
    </source>
</evidence>
<feature type="binding site" evidence="17">
    <location>
        <position position="186"/>
    </location>
    <ligand>
        <name>thiamine diphosphate</name>
        <dbReference type="ChEBI" id="CHEBI:58937"/>
    </ligand>
</feature>
<evidence type="ECO:0000256" key="16">
    <source>
        <dbReference type="PIRSR" id="PIRSR605478-2"/>
    </source>
</evidence>
<dbReference type="InterPro" id="IPR009014">
    <property type="entry name" value="Transketo_C/PFOR_II"/>
</dbReference>
<keyword evidence="10 20" id="KW-0106">Calcium</keyword>
<evidence type="ECO:0000256" key="3">
    <source>
        <dbReference type="ARBA" id="ARBA00001941"/>
    </source>
</evidence>
<dbReference type="Proteomes" id="UP000440713">
    <property type="component" value="Unassembled WGS sequence"/>
</dbReference>
<evidence type="ECO:0000256" key="18">
    <source>
        <dbReference type="PIRSR" id="PIRSR605478-4"/>
    </source>
</evidence>
<comment type="caution">
    <text evidence="22">The sequence shown here is derived from an EMBL/GenBank/DDBJ whole genome shotgun (WGS) entry which is preliminary data.</text>
</comment>
<feature type="binding site" evidence="16">
    <location>
        <position position="262"/>
    </location>
    <ligand>
        <name>substrate</name>
    </ligand>
</feature>
<sequence length="663" mass="72590">MNINQKAVDALRILSADQIQKANSGHPGLPLGAAPAAYELWANHMNHNPQNPNWSNRDRFILSAGHGSALLYSLLHMFGYEGLTIDELKNFRQLDHLTPGHPEYGHTVGVEATTGPLGAGVSTAVGMAIAESHLAAKFNRDGYPVVDHYTFAMTGDGCLMEGISYEALSLAGTLKLGKLIVLYDSNDITIEGNTETAFKEDVAKRFEAFGFQVQIVEDGNDLKAIGEAIDAAKADLERPSIIICRTQIGYGCPAKVGKASAHGEPLGEENILELRKFLGWESNEAFEVPEEIYSHYDSIAKENAIQEDKWNSMFEKYCTEYPELKEQWDIYHSDIDVENIINSEEYWKHESKAMATRAVSGDLINKLKEIYPNMIGGSADLAPSNKSEMKNEGFFSPENRLGRNIHFGVREMAMTAITNGIYLHGGLKPFCATFFVFSDFMKPMIRLAALMGLPVAYVLTHDSIGVGEDGPTHEPVEQLAMLRSIPNVNVFRPADYTETAVAWASAMGSKSTPTAIVLTRQNLPQIEGSSKDAFKGAYVISEASNKDSIDLILLASGSEVELAVNAKAVLEGEGKSVRVVSVPCMDIFDKQSKEYKEEVLPSNVRARLAVEAGGTMPWFKYVGIDGDVVGMTSFGASAPASVLFKHFGFTTENVVERAKKLMF</sequence>
<evidence type="ECO:0000256" key="5">
    <source>
        <dbReference type="ARBA" id="ARBA00007131"/>
    </source>
</evidence>
<organism evidence="22 23">
    <name type="scientific">Peptostreptococcus porci</name>
    <dbReference type="NCBI Taxonomy" id="2652282"/>
    <lineage>
        <taxon>Bacteria</taxon>
        <taxon>Bacillati</taxon>
        <taxon>Bacillota</taxon>
        <taxon>Clostridia</taxon>
        <taxon>Peptostreptococcales</taxon>
        <taxon>Peptostreptococcaceae</taxon>
        <taxon>Peptostreptococcus</taxon>
    </lineage>
</organism>
<comment type="cofactor">
    <cofactor evidence="1">
        <name>Ca(2+)</name>
        <dbReference type="ChEBI" id="CHEBI:29108"/>
    </cofactor>
</comment>
<feature type="binding site" evidence="17">
    <location>
        <position position="437"/>
    </location>
    <ligand>
        <name>thiamine diphosphate</name>
        <dbReference type="ChEBI" id="CHEBI:58937"/>
    </ligand>
</feature>
<dbReference type="Pfam" id="PF02779">
    <property type="entry name" value="Transket_pyr"/>
    <property type="match status" value="1"/>
</dbReference>
<feature type="binding site" evidence="16">
    <location>
        <position position="473"/>
    </location>
    <ligand>
        <name>substrate</name>
    </ligand>
</feature>
<feature type="binding site" evidence="17">
    <location>
        <begin position="115"/>
        <end position="117"/>
    </location>
    <ligand>
        <name>thiamine diphosphate</name>
        <dbReference type="ChEBI" id="CHEBI:58937"/>
    </ligand>
</feature>
<reference evidence="22 23" key="1">
    <citation type="submission" date="2019-08" db="EMBL/GenBank/DDBJ databases">
        <title>In-depth cultivation of the pig gut microbiome towards novel bacterial diversity and tailored functional studies.</title>
        <authorList>
            <person name="Wylensek D."/>
            <person name="Hitch T.C.A."/>
            <person name="Clavel T."/>
        </authorList>
    </citation>
    <scope>NUCLEOTIDE SEQUENCE [LARGE SCALE GENOMIC DNA]</scope>
    <source>
        <strain evidence="22 23">WCA-SAB-591-4A-A</strain>
    </source>
</reference>
<feature type="binding site" evidence="18">
    <location>
        <position position="188"/>
    </location>
    <ligand>
        <name>Mg(2+)</name>
        <dbReference type="ChEBI" id="CHEBI:18420"/>
    </ligand>
</feature>
<dbReference type="InterPro" id="IPR029061">
    <property type="entry name" value="THDP-binding"/>
</dbReference>
<dbReference type="InterPro" id="IPR055152">
    <property type="entry name" value="Transketolase-like_C_2"/>
</dbReference>
<feature type="binding site" evidence="16">
    <location>
        <position position="357"/>
    </location>
    <ligand>
        <name>substrate</name>
    </ligand>
</feature>
<dbReference type="GO" id="GO:0004802">
    <property type="term" value="F:transketolase activity"/>
    <property type="evidence" value="ECO:0007669"/>
    <property type="project" value="UniProtKB-UniRule"/>
</dbReference>
<dbReference type="InterPro" id="IPR005474">
    <property type="entry name" value="Transketolase_N"/>
</dbReference>
<dbReference type="EMBL" id="VUNE01000003">
    <property type="protein sequence ID" value="MST62602.1"/>
    <property type="molecule type" value="Genomic_DNA"/>
</dbReference>
<dbReference type="Gene3D" id="3.40.50.920">
    <property type="match status" value="1"/>
</dbReference>
<dbReference type="PANTHER" id="PTHR43522:SF2">
    <property type="entry name" value="TRANSKETOLASE 1-RELATED"/>
    <property type="match status" value="1"/>
</dbReference>
<evidence type="ECO:0000256" key="11">
    <source>
        <dbReference type="ARBA" id="ARBA00022842"/>
    </source>
</evidence>
<feature type="binding site" evidence="16">
    <location>
        <position position="469"/>
    </location>
    <ligand>
        <name>substrate</name>
    </ligand>
</feature>
<comment type="subunit">
    <text evidence="6 20">Homodimer.</text>
</comment>
<dbReference type="SMART" id="SM00861">
    <property type="entry name" value="Transket_pyr"/>
    <property type="match status" value="1"/>
</dbReference>
<evidence type="ECO:0000256" key="8">
    <source>
        <dbReference type="ARBA" id="ARBA00022679"/>
    </source>
</evidence>
<comment type="cofactor">
    <cofactor evidence="3">
        <name>Co(2+)</name>
        <dbReference type="ChEBI" id="CHEBI:48828"/>
    </cofactor>
</comment>
<feature type="active site" description="Proton donor" evidence="15">
    <location>
        <position position="411"/>
    </location>
</feature>
<keyword evidence="9 18" id="KW-0479">Metal-binding</keyword>
<dbReference type="Pfam" id="PF00456">
    <property type="entry name" value="Transketolase_N"/>
    <property type="match status" value="1"/>
</dbReference>
<keyword evidence="11 18" id="KW-0460">Magnesium</keyword>
<evidence type="ECO:0000256" key="12">
    <source>
        <dbReference type="ARBA" id="ARBA00023052"/>
    </source>
</evidence>
<feature type="binding site" evidence="18">
    <location>
        <position position="156"/>
    </location>
    <ligand>
        <name>Mg(2+)</name>
        <dbReference type="ChEBI" id="CHEBI:18420"/>
    </ligand>
</feature>
<comment type="cofactor">
    <cofactor evidence="20">
        <name>Mg(2+)</name>
        <dbReference type="ChEBI" id="CHEBI:18420"/>
    </cofactor>
    <cofactor evidence="20">
        <name>Ca(2+)</name>
        <dbReference type="ChEBI" id="CHEBI:29108"/>
    </cofactor>
    <cofactor evidence="20">
        <name>Mn(2+)</name>
        <dbReference type="ChEBI" id="CHEBI:29035"/>
    </cofactor>
    <cofactor evidence="20">
        <name>Co(2+)</name>
        <dbReference type="ChEBI" id="CHEBI:48828"/>
    </cofactor>
    <text evidence="20">Binds 1 Mg(2+) ion per subunit. Can also utilize other divalent metal cations, such as Ca(2+), Mn(2+) and Co(2+).</text>
</comment>
<dbReference type="FunFam" id="3.40.50.970:FF:000004">
    <property type="entry name" value="Transketolase"/>
    <property type="match status" value="1"/>
</dbReference>
<dbReference type="InterPro" id="IPR020826">
    <property type="entry name" value="Transketolase_BS"/>
</dbReference>
<dbReference type="InterPro" id="IPR005478">
    <property type="entry name" value="Transketolase_bac-like"/>
</dbReference>
<dbReference type="FunFam" id="3.40.50.970:FF:000045">
    <property type="entry name" value="Transketolase"/>
    <property type="match status" value="1"/>
</dbReference>
<evidence type="ECO:0000256" key="4">
    <source>
        <dbReference type="ARBA" id="ARBA00002931"/>
    </source>
</evidence>
<evidence type="ECO:0000256" key="13">
    <source>
        <dbReference type="ARBA" id="ARBA00049473"/>
    </source>
</evidence>
<evidence type="ECO:0000256" key="2">
    <source>
        <dbReference type="ARBA" id="ARBA00001936"/>
    </source>
</evidence>
<keyword evidence="23" id="KW-1185">Reference proteome</keyword>
<protein>
    <recommendedName>
        <fullName evidence="7 14">Transketolase</fullName>
        <ecNumber evidence="7 14">2.2.1.1</ecNumber>
    </recommendedName>
</protein>
<dbReference type="GO" id="GO:0005829">
    <property type="term" value="C:cytosol"/>
    <property type="evidence" value="ECO:0007669"/>
    <property type="project" value="TreeGrafter"/>
</dbReference>
<evidence type="ECO:0000256" key="15">
    <source>
        <dbReference type="PIRSR" id="PIRSR605478-1"/>
    </source>
</evidence>
<dbReference type="CDD" id="cd07033">
    <property type="entry name" value="TPP_PYR_DXS_TK_like"/>
    <property type="match status" value="1"/>
</dbReference>
<dbReference type="PROSITE" id="PS00802">
    <property type="entry name" value="TRANSKETOLASE_2"/>
    <property type="match status" value="1"/>
</dbReference>
<feature type="domain" description="Transketolase-like pyrimidine-binding" evidence="21">
    <location>
        <begin position="354"/>
        <end position="525"/>
    </location>
</feature>
<dbReference type="FunFam" id="3.40.50.920:FF:000003">
    <property type="entry name" value="Transketolase"/>
    <property type="match status" value="1"/>
</dbReference>
<name>A0A6N7XE30_9FIRM</name>
<comment type="cofactor">
    <cofactor evidence="17">
        <name>thiamine diphosphate</name>
        <dbReference type="ChEBI" id="CHEBI:58937"/>
    </cofactor>
    <text evidence="17">Binds 1 thiamine pyrophosphate per subunit. During the reaction, the substrate forms a covalent intermediate with the cofactor.</text>
</comment>
<comment type="cofactor">
    <cofactor evidence="18">
        <name>Mg(2+)</name>
        <dbReference type="ChEBI" id="CHEBI:18420"/>
    </cofactor>
    <text evidence="18">Binds 1 Mg(2+) ion per subunit. Can also utilize other divalent metal cations, such as Ca(2+), Mn(2+) and Co(2+).</text>
</comment>
<evidence type="ECO:0000256" key="17">
    <source>
        <dbReference type="PIRSR" id="PIRSR605478-3"/>
    </source>
</evidence>
<dbReference type="InterPro" id="IPR049557">
    <property type="entry name" value="Transketolase_CS"/>
</dbReference>
<dbReference type="SUPFAM" id="SSF52518">
    <property type="entry name" value="Thiamin diphosphate-binding fold (THDP-binding)"/>
    <property type="match status" value="2"/>
</dbReference>
<evidence type="ECO:0000259" key="21">
    <source>
        <dbReference type="SMART" id="SM00861"/>
    </source>
</evidence>
<feature type="binding site" evidence="17">
    <location>
        <position position="157"/>
    </location>
    <ligand>
        <name>thiamine diphosphate</name>
        <dbReference type="ChEBI" id="CHEBI:58937"/>
    </ligand>
</feature>
<evidence type="ECO:0000256" key="19">
    <source>
        <dbReference type="PIRSR" id="PIRSR605478-5"/>
    </source>
</evidence>
<evidence type="ECO:0000256" key="20">
    <source>
        <dbReference type="RuleBase" id="RU004996"/>
    </source>
</evidence>
<feature type="binding site" evidence="18">
    <location>
        <position position="186"/>
    </location>
    <ligand>
        <name>Mg(2+)</name>
        <dbReference type="ChEBI" id="CHEBI:18420"/>
    </ligand>
</feature>
<dbReference type="Gene3D" id="3.40.50.970">
    <property type="match status" value="2"/>
</dbReference>
<evidence type="ECO:0000256" key="1">
    <source>
        <dbReference type="ARBA" id="ARBA00001913"/>
    </source>
</evidence>
<feature type="binding site" evidence="16">
    <location>
        <position position="520"/>
    </location>
    <ligand>
        <name>substrate</name>
    </ligand>
</feature>
<dbReference type="EC" id="2.2.1.1" evidence="7 14"/>
<evidence type="ECO:0000313" key="22">
    <source>
        <dbReference type="EMBL" id="MST62602.1"/>
    </source>
</evidence>
<dbReference type="GO" id="GO:0046872">
    <property type="term" value="F:metal ion binding"/>
    <property type="evidence" value="ECO:0007669"/>
    <property type="project" value="UniProtKB-KW"/>
</dbReference>
<comment type="function">
    <text evidence="4 20">Catalyzes the transfer of a two-carbon ketol group from a ketose donor to an aldose acceptor, via a covalent intermediate with the cofactor thiamine pyrophosphate.</text>
</comment>
<dbReference type="PROSITE" id="PS00801">
    <property type="entry name" value="TRANSKETOLASE_1"/>
    <property type="match status" value="1"/>
</dbReference>
<comment type="similarity">
    <text evidence="5 20">Belongs to the transketolase family.</text>
</comment>
<feature type="binding site" evidence="17">
    <location>
        <position position="262"/>
    </location>
    <ligand>
        <name>thiamine diphosphate</name>
        <dbReference type="ChEBI" id="CHEBI:58937"/>
    </ligand>
</feature>
<keyword evidence="12 17" id="KW-0786">Thiamine pyrophosphate</keyword>
<dbReference type="AlphaFoldDB" id="A0A6N7XE30"/>